<evidence type="ECO:0000313" key="3">
    <source>
        <dbReference type="Proteomes" id="UP001609176"/>
    </source>
</evidence>
<dbReference type="InterPro" id="IPR020845">
    <property type="entry name" value="AMP-binding_CS"/>
</dbReference>
<dbReference type="Proteomes" id="UP001609176">
    <property type="component" value="Unassembled WGS sequence"/>
</dbReference>
<feature type="non-terminal residue" evidence="2">
    <location>
        <position position="1"/>
    </location>
</feature>
<proteinExistence type="predicted"/>
<dbReference type="SUPFAM" id="SSF56801">
    <property type="entry name" value="Acetyl-CoA synthetase-like"/>
    <property type="match status" value="1"/>
</dbReference>
<dbReference type="EMBL" id="JBIMSP010000196">
    <property type="protein sequence ID" value="MFH5246130.1"/>
    <property type="molecule type" value="Genomic_DNA"/>
</dbReference>
<comment type="caution">
    <text evidence="2">The sequence shown here is derived from an EMBL/GenBank/DDBJ whole genome shotgun (WGS) entry which is preliminary data.</text>
</comment>
<dbReference type="PANTHER" id="PTHR45527">
    <property type="entry name" value="NONRIBOSOMAL PEPTIDE SYNTHETASE"/>
    <property type="match status" value="1"/>
</dbReference>
<gene>
    <name evidence="2" type="ORF">ACHIPV_30440</name>
</gene>
<name>A0ABW7KVY2_9NOCA</name>
<sequence length="190" mass="19896">ERKLVVEEWNSTAYEVDSSATLVSMFEAAVVEHASAVALSFEGVDLTYAEFAARVNKLARYLISVGVGPESFVALGMRRSVDLVVGMYAVTVAGGAYVPLDPDHPAERTQYILETARPVCVLTTSGDEIDVAGAVRIDDLDLDGFSAAPVGAGERSAALVASNTAYVIFTSGSTGRPKGVAVSHGAIVNR</sequence>
<dbReference type="InterPro" id="IPR000873">
    <property type="entry name" value="AMP-dep_synth/lig_dom"/>
</dbReference>
<evidence type="ECO:0000313" key="2">
    <source>
        <dbReference type="EMBL" id="MFH5246130.1"/>
    </source>
</evidence>
<protein>
    <submittedName>
        <fullName evidence="2">AMP-binding protein</fullName>
    </submittedName>
</protein>
<dbReference type="Gene3D" id="3.40.50.980">
    <property type="match status" value="2"/>
</dbReference>
<feature type="non-terminal residue" evidence="2">
    <location>
        <position position="190"/>
    </location>
</feature>
<dbReference type="RefSeq" id="WP_395126788.1">
    <property type="nucleotide sequence ID" value="NZ_JBIMSP010000196.1"/>
</dbReference>
<dbReference type="Pfam" id="PF00501">
    <property type="entry name" value="AMP-binding"/>
    <property type="match status" value="1"/>
</dbReference>
<dbReference type="PROSITE" id="PS00455">
    <property type="entry name" value="AMP_BINDING"/>
    <property type="match status" value="1"/>
</dbReference>
<reference evidence="2 3" key="1">
    <citation type="submission" date="2024-10" db="EMBL/GenBank/DDBJ databases">
        <authorList>
            <person name="Riesco R."/>
        </authorList>
    </citation>
    <scope>NUCLEOTIDE SEQUENCE [LARGE SCALE GENOMIC DNA]</scope>
    <source>
        <strain evidence="2 3">NCIMB 15448</strain>
    </source>
</reference>
<organism evidence="2 3">
    <name type="scientific">Antrihabitans spumae</name>
    <dbReference type="NCBI Taxonomy" id="3373370"/>
    <lineage>
        <taxon>Bacteria</taxon>
        <taxon>Bacillati</taxon>
        <taxon>Actinomycetota</taxon>
        <taxon>Actinomycetes</taxon>
        <taxon>Mycobacteriales</taxon>
        <taxon>Nocardiaceae</taxon>
        <taxon>Antrihabitans</taxon>
    </lineage>
</organism>
<evidence type="ECO:0000259" key="1">
    <source>
        <dbReference type="Pfam" id="PF00501"/>
    </source>
</evidence>
<accession>A0ABW7KVY2</accession>
<dbReference type="PANTHER" id="PTHR45527:SF14">
    <property type="entry name" value="PLIPASTATIN SYNTHASE SUBUNIT B"/>
    <property type="match status" value="1"/>
</dbReference>
<feature type="domain" description="AMP-dependent synthetase/ligase" evidence="1">
    <location>
        <begin position="26"/>
        <end position="189"/>
    </location>
</feature>